<dbReference type="Proteomes" id="UP000199437">
    <property type="component" value="Unassembled WGS sequence"/>
</dbReference>
<accession>A0A1I0Q5C1</accession>
<reference evidence="2" key="1">
    <citation type="submission" date="2016-10" db="EMBL/GenBank/DDBJ databases">
        <authorList>
            <person name="Varghese N."/>
            <person name="Submissions S."/>
        </authorList>
    </citation>
    <scope>NUCLEOTIDE SEQUENCE [LARGE SCALE GENOMIC DNA]</scope>
    <source>
        <strain evidence="2">CGMCC 1.12402</strain>
    </source>
</reference>
<dbReference type="RefSeq" id="WP_090258464.1">
    <property type="nucleotide sequence ID" value="NZ_FOIR01000002.1"/>
</dbReference>
<evidence type="ECO:0000313" key="1">
    <source>
        <dbReference type="EMBL" id="SEW22077.1"/>
    </source>
</evidence>
<proteinExistence type="predicted"/>
<dbReference type="EMBL" id="FOIR01000002">
    <property type="protein sequence ID" value="SEW22077.1"/>
    <property type="molecule type" value="Genomic_DNA"/>
</dbReference>
<organism evidence="1 2">
    <name type="scientific">Roseivirga pacifica</name>
    <dbReference type="NCBI Taxonomy" id="1267423"/>
    <lineage>
        <taxon>Bacteria</taxon>
        <taxon>Pseudomonadati</taxon>
        <taxon>Bacteroidota</taxon>
        <taxon>Cytophagia</taxon>
        <taxon>Cytophagales</taxon>
        <taxon>Roseivirgaceae</taxon>
        <taxon>Roseivirga</taxon>
    </lineage>
</organism>
<sequence length="172" mass="19039">MIACESRTTDETPLAVKASSNGFFSEVSAGPGEFISERKAYEKLQAYFNYREELEAKNGLKWNPDEEAYAFGFGIDKLEQLVNAINEYNNSTDDPIGGVRIYMARKTDGSATGERNDVFFMPYLQSTGEDFYGSTNLNKSGFDAEILSESDSTIILNNSKPCPPFCPEEGEG</sequence>
<dbReference type="AlphaFoldDB" id="A0A1I0Q5C1"/>
<gene>
    <name evidence="1" type="ORF">SAMN05216290_2022</name>
</gene>
<dbReference type="GeneID" id="99986736"/>
<evidence type="ECO:0000313" key="2">
    <source>
        <dbReference type="Proteomes" id="UP000199437"/>
    </source>
</evidence>
<dbReference type="STRING" id="1267423.SAMN05216290_2022"/>
<name>A0A1I0Q5C1_9BACT</name>
<protein>
    <submittedName>
        <fullName evidence="1">Uncharacterized protein</fullName>
    </submittedName>
</protein>
<keyword evidence="2" id="KW-1185">Reference proteome</keyword>